<sequence length="328" mass="37491">MSSTPYDDVFRTLLTDCTELMIPVVNEIFHTNYTGNEKIRLLQNEHFIQMPDGSKQERITDSSFEIMSDNTCNIKCTKRYHIECQSFEDGSMIVRMFEYDTQIALENRELTPDTLTVSFPDSAIISLRHTSHTPDEMNINILTPGGNVSYNVPVLKVRQYSADELFEKHLFFLIPFHIFVYEKDFNEIEQNDEKLKKLEAEYTYITKHLNEASHAGILSEYTKAAILEMSRKVVKHLAAKYKKIKKGVNLNMGGKVLNYRDKDILNRGRAEGFIEGEASGHAEGFIEGEEQTKIQIATKLLTCGNDIKSVADITELPEETVSKLAEKI</sequence>
<evidence type="ECO:0000313" key="1">
    <source>
        <dbReference type="EMBL" id="MEQ2535555.1"/>
    </source>
</evidence>
<gene>
    <name evidence="1" type="ORF">WMO38_10550</name>
</gene>
<proteinExistence type="predicted"/>
<dbReference type="Proteomes" id="UP001480973">
    <property type="component" value="Unassembled WGS sequence"/>
</dbReference>
<dbReference type="EMBL" id="JBBMES010000012">
    <property type="protein sequence ID" value="MEQ2535555.1"/>
    <property type="molecule type" value="Genomic_DNA"/>
</dbReference>
<reference evidence="1 2" key="1">
    <citation type="submission" date="2024-03" db="EMBL/GenBank/DDBJ databases">
        <title>Human intestinal bacterial collection.</title>
        <authorList>
            <person name="Pauvert C."/>
            <person name="Hitch T.C.A."/>
            <person name="Clavel T."/>
        </authorList>
    </citation>
    <scope>NUCLEOTIDE SEQUENCE [LARGE SCALE GENOMIC DNA]</scope>
    <source>
        <strain evidence="1 2">CLA-JM-H10</strain>
    </source>
</reference>
<protein>
    <recommendedName>
        <fullName evidence="3">PD-(D/E)XK nuclease family transposase</fullName>
    </recommendedName>
</protein>
<comment type="caution">
    <text evidence="1">The sequence shown here is derived from an EMBL/GenBank/DDBJ whole genome shotgun (WGS) entry which is preliminary data.</text>
</comment>
<accession>A0ABV1GPY3</accession>
<organism evidence="1 2">
    <name type="scientific">Lachnospira intestinalis</name>
    <dbReference type="NCBI Taxonomy" id="3133158"/>
    <lineage>
        <taxon>Bacteria</taxon>
        <taxon>Bacillati</taxon>
        <taxon>Bacillota</taxon>
        <taxon>Clostridia</taxon>
        <taxon>Lachnospirales</taxon>
        <taxon>Lachnospiraceae</taxon>
        <taxon>Lachnospira</taxon>
    </lineage>
</organism>
<keyword evidence="2" id="KW-1185">Reference proteome</keyword>
<evidence type="ECO:0008006" key="3">
    <source>
        <dbReference type="Google" id="ProtNLM"/>
    </source>
</evidence>
<name>A0ABV1GPY3_9FIRM</name>
<evidence type="ECO:0000313" key="2">
    <source>
        <dbReference type="Proteomes" id="UP001480973"/>
    </source>
</evidence>